<dbReference type="Proteomes" id="UP000284416">
    <property type="component" value="Unassembled WGS sequence"/>
</dbReference>
<dbReference type="AlphaFoldDB" id="A0A417YXX4"/>
<gene>
    <name evidence="2" type="ORF">D1B31_03115</name>
</gene>
<comment type="caution">
    <text evidence="2">The sequence shown here is derived from an EMBL/GenBank/DDBJ whole genome shotgun (WGS) entry which is preliminary data.</text>
</comment>
<evidence type="ECO:0000313" key="3">
    <source>
        <dbReference type="Proteomes" id="UP000284416"/>
    </source>
</evidence>
<evidence type="ECO:0000313" key="2">
    <source>
        <dbReference type="EMBL" id="RHW42599.1"/>
    </source>
</evidence>
<name>A0A417YXX4_9BACI</name>
<sequence>MKRNLFIICILFLLFGCSDQSKENDPGKKGALETQSEMVTKAESAKKPEDLRDLNYKEISSLTFEMMNLAMRIQDQEIDVNSDEAKLVISKLYPKVKEKFETARDTVVPKLDKRTPKNSYYIQFVNEFWRLANNMKQAIEHGEFTWG</sequence>
<protein>
    <recommendedName>
        <fullName evidence="4">Lipoprotein</fullName>
    </recommendedName>
</protein>
<dbReference type="OrthoDB" id="9938354at2"/>
<accession>A0A417YXX4</accession>
<reference evidence="2 3" key="1">
    <citation type="journal article" date="2017" name="Int. J. Syst. Evol. Microbiol.">
        <title>Bacillus notoginsengisoli sp. nov., a novel bacterium isolated from the rhizosphere of Panax notoginseng.</title>
        <authorList>
            <person name="Zhang M.Y."/>
            <person name="Cheng J."/>
            <person name="Cai Y."/>
            <person name="Zhang T.Y."/>
            <person name="Wu Y.Y."/>
            <person name="Manikprabhu D."/>
            <person name="Li W.J."/>
            <person name="Zhang Y.X."/>
        </authorList>
    </citation>
    <scope>NUCLEOTIDE SEQUENCE [LARGE SCALE GENOMIC DNA]</scope>
    <source>
        <strain evidence="2 3">JCM 30743</strain>
    </source>
</reference>
<feature type="region of interest" description="Disordered" evidence="1">
    <location>
        <begin position="21"/>
        <end position="44"/>
    </location>
</feature>
<organism evidence="2 3">
    <name type="scientific">Neobacillus notoginsengisoli</name>
    <dbReference type="NCBI Taxonomy" id="1578198"/>
    <lineage>
        <taxon>Bacteria</taxon>
        <taxon>Bacillati</taxon>
        <taxon>Bacillota</taxon>
        <taxon>Bacilli</taxon>
        <taxon>Bacillales</taxon>
        <taxon>Bacillaceae</taxon>
        <taxon>Neobacillus</taxon>
    </lineage>
</organism>
<keyword evidence="3" id="KW-1185">Reference proteome</keyword>
<proteinExistence type="predicted"/>
<dbReference type="RefSeq" id="WP_118919295.1">
    <property type="nucleotide sequence ID" value="NZ_QWEG01000002.1"/>
</dbReference>
<evidence type="ECO:0008006" key="4">
    <source>
        <dbReference type="Google" id="ProtNLM"/>
    </source>
</evidence>
<dbReference type="EMBL" id="QWEG01000002">
    <property type="protein sequence ID" value="RHW42599.1"/>
    <property type="molecule type" value="Genomic_DNA"/>
</dbReference>
<feature type="compositionally biased region" description="Basic and acidic residues" evidence="1">
    <location>
        <begin position="21"/>
        <end position="31"/>
    </location>
</feature>
<dbReference type="PROSITE" id="PS51257">
    <property type="entry name" value="PROKAR_LIPOPROTEIN"/>
    <property type="match status" value="1"/>
</dbReference>
<evidence type="ECO:0000256" key="1">
    <source>
        <dbReference type="SAM" id="MobiDB-lite"/>
    </source>
</evidence>